<comment type="subunit">
    <text evidence="10">Part of an enzyme complex containing four subunits: a flavoprotein, an iron-sulfur protein, plus two membrane-anchoring proteins, SdhC and SdhD. The complex can form homotrimers.</text>
</comment>
<feature type="binding site" description="axial binding residue" evidence="11">
    <location>
        <position position="58"/>
    </location>
    <ligand>
        <name>heme</name>
        <dbReference type="ChEBI" id="CHEBI:30413"/>
        <note>ligand shared with second transmembrane subunit</note>
    </ligand>
    <ligandPart>
        <name>Fe</name>
        <dbReference type="ChEBI" id="CHEBI:18248"/>
    </ligandPart>
</feature>
<dbReference type="SUPFAM" id="SSF81343">
    <property type="entry name" value="Fumarate reductase respiratory complex transmembrane subunits"/>
    <property type="match status" value="1"/>
</dbReference>
<dbReference type="EMBL" id="JAAYEE010000211">
    <property type="protein sequence ID" value="NLW36082.1"/>
    <property type="molecule type" value="Genomic_DNA"/>
</dbReference>
<evidence type="ECO:0000256" key="5">
    <source>
        <dbReference type="ARBA" id="ARBA00022692"/>
    </source>
</evidence>
<comment type="cofactor">
    <cofactor evidence="11">
        <name>heme</name>
        <dbReference type="ChEBI" id="CHEBI:30413"/>
    </cofactor>
    <text evidence="11">The heme is bound between the two transmembrane subunits.</text>
</comment>
<evidence type="ECO:0000313" key="14">
    <source>
        <dbReference type="Proteomes" id="UP000777265"/>
    </source>
</evidence>
<keyword evidence="6 11" id="KW-0479">Metal-binding</keyword>
<gene>
    <name evidence="13" type="ORF">GXY80_11485</name>
</gene>
<evidence type="ECO:0000313" key="13">
    <source>
        <dbReference type="EMBL" id="NLW36082.1"/>
    </source>
</evidence>
<evidence type="ECO:0000256" key="10">
    <source>
        <dbReference type="ARBA" id="ARBA00025912"/>
    </source>
</evidence>
<dbReference type="GO" id="GO:0046872">
    <property type="term" value="F:metal ion binding"/>
    <property type="evidence" value="ECO:0007669"/>
    <property type="project" value="UniProtKB-KW"/>
</dbReference>
<comment type="subcellular location">
    <subcellularLocation>
        <location evidence="1">Membrane</location>
    </subcellularLocation>
</comment>
<dbReference type="InterPro" id="IPR034804">
    <property type="entry name" value="SQR/QFR_C/D"/>
</dbReference>
<dbReference type="AlphaFoldDB" id="A0A351U6K3"/>
<dbReference type="Proteomes" id="UP000777265">
    <property type="component" value="Unassembled WGS sequence"/>
</dbReference>
<organism evidence="13 14">
    <name type="scientific">Syntrophorhabdus aromaticivorans</name>
    <dbReference type="NCBI Taxonomy" id="328301"/>
    <lineage>
        <taxon>Bacteria</taxon>
        <taxon>Pseudomonadati</taxon>
        <taxon>Thermodesulfobacteriota</taxon>
        <taxon>Syntrophorhabdia</taxon>
        <taxon>Syntrophorhabdales</taxon>
        <taxon>Syntrophorhabdaceae</taxon>
        <taxon>Syntrophorhabdus</taxon>
    </lineage>
</organism>
<keyword evidence="9 12" id="KW-0472">Membrane</keyword>
<evidence type="ECO:0000256" key="3">
    <source>
        <dbReference type="ARBA" id="ARBA00020076"/>
    </source>
</evidence>
<evidence type="ECO:0000256" key="4">
    <source>
        <dbReference type="ARBA" id="ARBA00022617"/>
    </source>
</evidence>
<evidence type="ECO:0000256" key="12">
    <source>
        <dbReference type="SAM" id="Phobius"/>
    </source>
</evidence>
<dbReference type="Gene3D" id="1.20.1300.10">
    <property type="entry name" value="Fumarate reductase/succinate dehydrogenase, transmembrane subunit"/>
    <property type="match status" value="1"/>
</dbReference>
<feature type="transmembrane region" description="Helical" evidence="12">
    <location>
        <begin position="49"/>
        <end position="67"/>
    </location>
</feature>
<evidence type="ECO:0000256" key="11">
    <source>
        <dbReference type="PIRSR" id="PIRSR000178-1"/>
    </source>
</evidence>
<dbReference type="STRING" id="909663.GCA_000512235_02500"/>
<evidence type="ECO:0000256" key="7">
    <source>
        <dbReference type="ARBA" id="ARBA00022989"/>
    </source>
</evidence>
<feature type="transmembrane region" description="Helical" evidence="12">
    <location>
        <begin position="79"/>
        <end position="100"/>
    </location>
</feature>
<keyword evidence="8 11" id="KW-0408">Iron</keyword>
<feature type="transmembrane region" description="Helical" evidence="12">
    <location>
        <begin position="12"/>
        <end position="29"/>
    </location>
</feature>
<name>A0A351U6K3_9BACT</name>
<dbReference type="GO" id="GO:0016020">
    <property type="term" value="C:membrane"/>
    <property type="evidence" value="ECO:0007669"/>
    <property type="project" value="UniProtKB-SubCell"/>
</dbReference>
<protein>
    <recommendedName>
        <fullName evidence="3">Succinate dehydrogenase cytochrome b556 subunit</fullName>
    </recommendedName>
</protein>
<evidence type="ECO:0000256" key="9">
    <source>
        <dbReference type="ARBA" id="ARBA00023136"/>
    </source>
</evidence>
<dbReference type="InterPro" id="IPR014314">
    <property type="entry name" value="Succ_DH_cytb556"/>
</dbReference>
<keyword evidence="5 12" id="KW-0812">Transmembrane</keyword>
<evidence type="ECO:0000256" key="8">
    <source>
        <dbReference type="ARBA" id="ARBA00023004"/>
    </source>
</evidence>
<evidence type="ECO:0000256" key="1">
    <source>
        <dbReference type="ARBA" id="ARBA00004370"/>
    </source>
</evidence>
<dbReference type="GO" id="GO:0009055">
    <property type="term" value="F:electron transfer activity"/>
    <property type="evidence" value="ECO:0007669"/>
    <property type="project" value="InterPro"/>
</dbReference>
<comment type="similarity">
    <text evidence="2">Belongs to the cytochrome b560 family.</text>
</comment>
<comment type="caution">
    <text evidence="13">The sequence shown here is derived from an EMBL/GenBank/DDBJ whole genome shotgun (WGS) entry which is preliminary data.</text>
</comment>
<keyword evidence="7 12" id="KW-1133">Transmembrane helix</keyword>
<dbReference type="GO" id="GO:0006099">
    <property type="term" value="P:tricarboxylic acid cycle"/>
    <property type="evidence" value="ECO:0007669"/>
    <property type="project" value="InterPro"/>
</dbReference>
<dbReference type="InterPro" id="IPR000701">
    <property type="entry name" value="SuccDH_FuR_B_TM-su"/>
</dbReference>
<reference evidence="13" key="2">
    <citation type="submission" date="2020-01" db="EMBL/GenBank/DDBJ databases">
        <authorList>
            <person name="Campanaro S."/>
        </authorList>
    </citation>
    <scope>NUCLEOTIDE SEQUENCE</scope>
    <source>
        <strain evidence="13">AS06rmzACSIP_7</strain>
    </source>
</reference>
<dbReference type="Pfam" id="PF01127">
    <property type="entry name" value="Sdh_cyt"/>
    <property type="match status" value="1"/>
</dbReference>
<proteinExistence type="inferred from homology"/>
<keyword evidence="4 11" id="KW-0349">Heme</keyword>
<accession>A0A351U6K3</accession>
<sequence>MFIWLFHRISGVALIVLIGIKILTSFFLLARDNKPDWALSLHRQPVLDIFILVLFTFHSIYGLRTIIIDLGCRKEKSLFWWSNMAAALISCALIYTYLVLS</sequence>
<reference evidence="13" key="1">
    <citation type="journal article" date="2020" name="Biotechnol. Biofuels">
        <title>New insights from the biogas microbiome by comprehensive genome-resolved metagenomics of nearly 1600 species originating from multiple anaerobic digesters.</title>
        <authorList>
            <person name="Campanaro S."/>
            <person name="Treu L."/>
            <person name="Rodriguez-R L.M."/>
            <person name="Kovalovszki A."/>
            <person name="Ziels R.M."/>
            <person name="Maus I."/>
            <person name="Zhu X."/>
            <person name="Kougias P.G."/>
            <person name="Basile A."/>
            <person name="Luo G."/>
            <person name="Schluter A."/>
            <person name="Konstantinidis K.T."/>
            <person name="Angelidaki I."/>
        </authorList>
    </citation>
    <scope>NUCLEOTIDE SEQUENCE</scope>
    <source>
        <strain evidence="13">AS06rmzACSIP_7</strain>
    </source>
</reference>
<evidence type="ECO:0000256" key="2">
    <source>
        <dbReference type="ARBA" id="ARBA00007244"/>
    </source>
</evidence>
<dbReference type="PIRSF" id="PIRSF000178">
    <property type="entry name" value="SDH_cyt_b560"/>
    <property type="match status" value="1"/>
</dbReference>
<evidence type="ECO:0000256" key="6">
    <source>
        <dbReference type="ARBA" id="ARBA00022723"/>
    </source>
</evidence>